<evidence type="ECO:0000256" key="5">
    <source>
        <dbReference type="ARBA" id="ARBA00022692"/>
    </source>
</evidence>
<comment type="subcellular location">
    <subcellularLocation>
        <location evidence="1 10">Cell membrane</location>
        <topology evidence="1 10">Multi-pass membrane protein</topology>
    </subcellularLocation>
</comment>
<keyword evidence="6 10" id="KW-1133">Transmembrane helix</keyword>
<dbReference type="InterPro" id="IPR019823">
    <property type="entry name" value="Mechanosensitive_channel_CS"/>
</dbReference>
<evidence type="ECO:0000256" key="9">
    <source>
        <dbReference type="ARBA" id="ARBA00023303"/>
    </source>
</evidence>
<comment type="function">
    <text evidence="10">Channel that opens in response to stretch forces in the membrane lipid bilayer. May participate in the regulation of osmotic pressure changes within the cell.</text>
</comment>
<evidence type="ECO:0000313" key="12">
    <source>
        <dbReference type="Proteomes" id="UP000657006"/>
    </source>
</evidence>
<dbReference type="SUPFAM" id="SSF81330">
    <property type="entry name" value="Gated mechanosensitive channel"/>
    <property type="match status" value="1"/>
</dbReference>
<keyword evidence="8 10" id="KW-0472">Membrane</keyword>
<reference evidence="11" key="1">
    <citation type="submission" date="2020-08" db="EMBL/GenBank/DDBJ databases">
        <title>Genome public.</title>
        <authorList>
            <person name="Liu C."/>
            <person name="Sun Q."/>
        </authorList>
    </citation>
    <scope>NUCLEOTIDE SEQUENCE</scope>
    <source>
        <strain evidence="11">NSJ-32</strain>
    </source>
</reference>
<dbReference type="PANTHER" id="PTHR30266:SF2">
    <property type="entry name" value="LARGE-CONDUCTANCE MECHANOSENSITIVE CHANNEL"/>
    <property type="match status" value="1"/>
</dbReference>
<dbReference type="InterPro" id="IPR001185">
    <property type="entry name" value="MS_channel"/>
</dbReference>
<feature type="transmembrane region" description="Helical" evidence="10">
    <location>
        <begin position="12"/>
        <end position="30"/>
    </location>
</feature>
<dbReference type="AlphaFoldDB" id="A0A926DVU4"/>
<dbReference type="PANTHER" id="PTHR30266">
    <property type="entry name" value="MECHANOSENSITIVE CHANNEL MSCL"/>
    <property type="match status" value="1"/>
</dbReference>
<accession>A0A926DVU4</accession>
<evidence type="ECO:0000256" key="6">
    <source>
        <dbReference type="ARBA" id="ARBA00022989"/>
    </source>
</evidence>
<dbReference type="Gene3D" id="1.10.1200.120">
    <property type="entry name" value="Large-conductance mechanosensitive channel, MscL, domain 1"/>
    <property type="match status" value="1"/>
</dbReference>
<evidence type="ECO:0000256" key="1">
    <source>
        <dbReference type="ARBA" id="ARBA00004651"/>
    </source>
</evidence>
<sequence length="147" mass="15901">MKKFLQEFKTFALRGNVMDLAVGVMIGAAFQDIVKSLTEDVLSPLVGLFVKTDFSMLAFTVNGVEVRYGAFITAVVNFVLLAFLIFLLIKGINKLASLHKKPAAPVVPTVKVCPYCLSEIPIAATRCGHCTSMLSETESAADETPDL</sequence>
<evidence type="ECO:0000256" key="10">
    <source>
        <dbReference type="HAMAP-Rule" id="MF_00115"/>
    </source>
</evidence>
<dbReference type="EMBL" id="JACRSQ010000017">
    <property type="protein sequence ID" value="MBC8544185.1"/>
    <property type="molecule type" value="Genomic_DNA"/>
</dbReference>
<evidence type="ECO:0000256" key="2">
    <source>
        <dbReference type="ARBA" id="ARBA00007254"/>
    </source>
</evidence>
<dbReference type="PRINTS" id="PR01264">
    <property type="entry name" value="MECHCHANNEL"/>
</dbReference>
<comment type="subunit">
    <text evidence="10">Homopentamer.</text>
</comment>
<keyword evidence="4 10" id="KW-1003">Cell membrane</keyword>
<dbReference type="PROSITE" id="PS01327">
    <property type="entry name" value="MSCL"/>
    <property type="match status" value="1"/>
</dbReference>
<dbReference type="Pfam" id="PF01741">
    <property type="entry name" value="MscL"/>
    <property type="match status" value="1"/>
</dbReference>
<evidence type="ECO:0000256" key="7">
    <source>
        <dbReference type="ARBA" id="ARBA00023065"/>
    </source>
</evidence>
<evidence type="ECO:0000256" key="3">
    <source>
        <dbReference type="ARBA" id="ARBA00022448"/>
    </source>
</evidence>
<keyword evidence="7 10" id="KW-0406">Ion transport</keyword>
<proteinExistence type="inferred from homology"/>
<organism evidence="11 12">
    <name type="scientific">Bianquea renquensis</name>
    <dbReference type="NCBI Taxonomy" id="2763661"/>
    <lineage>
        <taxon>Bacteria</taxon>
        <taxon>Bacillati</taxon>
        <taxon>Bacillota</taxon>
        <taxon>Clostridia</taxon>
        <taxon>Eubacteriales</taxon>
        <taxon>Bianqueaceae</taxon>
        <taxon>Bianquea</taxon>
    </lineage>
</organism>
<comment type="similarity">
    <text evidence="2 10">Belongs to the MscL family.</text>
</comment>
<keyword evidence="5 10" id="KW-0812">Transmembrane</keyword>
<dbReference type="NCBIfam" id="TIGR00220">
    <property type="entry name" value="mscL"/>
    <property type="match status" value="1"/>
</dbReference>
<name>A0A926DVU4_9FIRM</name>
<evidence type="ECO:0000313" key="11">
    <source>
        <dbReference type="EMBL" id="MBC8544185.1"/>
    </source>
</evidence>
<evidence type="ECO:0000256" key="4">
    <source>
        <dbReference type="ARBA" id="ARBA00022475"/>
    </source>
</evidence>
<comment type="caution">
    <text evidence="11">The sequence shown here is derived from an EMBL/GenBank/DDBJ whole genome shotgun (WGS) entry which is preliminary data.</text>
</comment>
<dbReference type="Proteomes" id="UP000657006">
    <property type="component" value="Unassembled WGS sequence"/>
</dbReference>
<dbReference type="RefSeq" id="WP_177718601.1">
    <property type="nucleotide sequence ID" value="NZ_JACRSQ010000017.1"/>
</dbReference>
<keyword evidence="9 10" id="KW-0407">Ion channel</keyword>
<keyword evidence="12" id="KW-1185">Reference proteome</keyword>
<dbReference type="GO" id="GO:0008381">
    <property type="term" value="F:mechanosensitive monoatomic ion channel activity"/>
    <property type="evidence" value="ECO:0007669"/>
    <property type="project" value="UniProtKB-UniRule"/>
</dbReference>
<dbReference type="GO" id="GO:0005886">
    <property type="term" value="C:plasma membrane"/>
    <property type="evidence" value="ECO:0007669"/>
    <property type="project" value="UniProtKB-SubCell"/>
</dbReference>
<protein>
    <recommendedName>
        <fullName evidence="10">Large-conductance mechanosensitive channel</fullName>
    </recommendedName>
</protein>
<dbReference type="InterPro" id="IPR037673">
    <property type="entry name" value="MSC/AndL"/>
</dbReference>
<keyword evidence="3 10" id="KW-0813">Transport</keyword>
<feature type="transmembrane region" description="Helical" evidence="10">
    <location>
        <begin position="68"/>
        <end position="89"/>
    </location>
</feature>
<evidence type="ECO:0000256" key="8">
    <source>
        <dbReference type="ARBA" id="ARBA00023136"/>
    </source>
</evidence>
<dbReference type="InterPro" id="IPR036019">
    <property type="entry name" value="MscL_channel"/>
</dbReference>
<dbReference type="HAMAP" id="MF_00115">
    <property type="entry name" value="MscL"/>
    <property type="match status" value="1"/>
</dbReference>
<gene>
    <name evidence="10 11" type="primary">mscL</name>
    <name evidence="11" type="ORF">H8730_11620</name>
</gene>